<comment type="caution">
    <text evidence="3">The sequence shown here is derived from an EMBL/GenBank/DDBJ whole genome shotgun (WGS) entry which is preliminary data.</text>
</comment>
<feature type="region of interest" description="Disordered" evidence="1">
    <location>
        <begin position="1193"/>
        <end position="1255"/>
    </location>
</feature>
<reference evidence="3 4" key="1">
    <citation type="submission" date="2023-10" db="EMBL/GenBank/DDBJ databases">
        <title>Draft genome sequence of Xylaria bambusicola isolate GMP-LS, the root and basal stem rot pathogen of sugarcane in Indonesia.</title>
        <authorList>
            <person name="Selvaraj P."/>
            <person name="Muralishankar V."/>
            <person name="Muruganantham S."/>
            <person name="Sp S."/>
            <person name="Haryani S."/>
            <person name="Lau K.J.X."/>
            <person name="Naqvi N.I."/>
        </authorList>
    </citation>
    <scope>NUCLEOTIDE SEQUENCE [LARGE SCALE GENOMIC DNA]</scope>
    <source>
        <strain evidence="3">GMP-LS</strain>
    </source>
</reference>
<dbReference type="CDD" id="cd04497">
    <property type="entry name" value="hPOT1_OB1_like"/>
    <property type="match status" value="1"/>
</dbReference>
<feature type="compositionally biased region" description="Acidic residues" evidence="1">
    <location>
        <begin position="1129"/>
        <end position="1148"/>
    </location>
</feature>
<evidence type="ECO:0000313" key="3">
    <source>
        <dbReference type="EMBL" id="KAK5630986.1"/>
    </source>
</evidence>
<gene>
    <name evidence="3" type="ORF">RRF57_006701</name>
</gene>
<organism evidence="3 4">
    <name type="scientific">Xylaria bambusicola</name>
    <dbReference type="NCBI Taxonomy" id="326684"/>
    <lineage>
        <taxon>Eukaryota</taxon>
        <taxon>Fungi</taxon>
        <taxon>Dikarya</taxon>
        <taxon>Ascomycota</taxon>
        <taxon>Pezizomycotina</taxon>
        <taxon>Sordariomycetes</taxon>
        <taxon>Xylariomycetidae</taxon>
        <taxon>Xylariales</taxon>
        <taxon>Xylariaceae</taxon>
        <taxon>Xylaria</taxon>
    </lineage>
</organism>
<feature type="compositionally biased region" description="Polar residues" evidence="1">
    <location>
        <begin position="350"/>
        <end position="361"/>
    </location>
</feature>
<feature type="domain" description="Telomeric single stranded DNA binding POT1/Cdc13" evidence="2">
    <location>
        <begin position="1297"/>
        <end position="1432"/>
    </location>
</feature>
<feature type="compositionally biased region" description="Basic and acidic residues" evidence="1">
    <location>
        <begin position="706"/>
        <end position="716"/>
    </location>
</feature>
<dbReference type="InterPro" id="IPR011564">
    <property type="entry name" value="Telomer_end-bd_POT1/Cdc13"/>
</dbReference>
<dbReference type="Gene3D" id="2.40.50.140">
    <property type="entry name" value="Nucleic acid-binding proteins"/>
    <property type="match status" value="1"/>
</dbReference>
<feature type="compositionally biased region" description="Acidic residues" evidence="1">
    <location>
        <begin position="577"/>
        <end position="606"/>
    </location>
</feature>
<feature type="region of interest" description="Disordered" evidence="1">
    <location>
        <begin position="549"/>
        <end position="800"/>
    </location>
</feature>
<feature type="compositionally biased region" description="Acidic residues" evidence="1">
    <location>
        <begin position="688"/>
        <end position="705"/>
    </location>
</feature>
<protein>
    <recommendedName>
        <fullName evidence="2">Telomeric single stranded DNA binding POT1/Cdc13 domain-containing protein</fullName>
    </recommendedName>
</protein>
<feature type="compositionally biased region" description="Low complexity" evidence="1">
    <location>
        <begin position="408"/>
        <end position="422"/>
    </location>
</feature>
<feature type="region of interest" description="Disordered" evidence="1">
    <location>
        <begin position="853"/>
        <end position="879"/>
    </location>
</feature>
<accession>A0AAN7USJ8</accession>
<dbReference type="GO" id="GO:0003677">
    <property type="term" value="F:DNA binding"/>
    <property type="evidence" value="ECO:0007669"/>
    <property type="project" value="InterPro"/>
</dbReference>
<feature type="region of interest" description="Disordered" evidence="1">
    <location>
        <begin position="892"/>
        <end position="983"/>
    </location>
</feature>
<feature type="compositionally biased region" description="Acidic residues" evidence="1">
    <location>
        <begin position="549"/>
        <end position="558"/>
    </location>
</feature>
<feature type="region of interest" description="Disordered" evidence="1">
    <location>
        <begin position="227"/>
        <end position="309"/>
    </location>
</feature>
<feature type="compositionally biased region" description="Polar residues" evidence="1">
    <location>
        <begin position="423"/>
        <end position="433"/>
    </location>
</feature>
<dbReference type="Pfam" id="PF02765">
    <property type="entry name" value="POT1"/>
    <property type="match status" value="1"/>
</dbReference>
<keyword evidence="4" id="KW-1185">Reference proteome</keyword>
<dbReference type="SMART" id="SM00976">
    <property type="entry name" value="Telo_bind"/>
    <property type="match status" value="1"/>
</dbReference>
<sequence length="1455" mass="159789">MDLTNTITSTQLLETAQIIPIAKLYPDLPDPSTKAVGGVVTITWPYNKVKGTFAFNLAEPDFRLRRNKGQVRIDFTGRAAKAVGDSGLGGNDEILLSLEGAAWEAEEVDRRRSLPGSDLGWRLVFSGSLNLRIKRAETGETDFISLDERPEEIQTASDATPIQTSALFRSPSPAIPLSPALQTPIVQETNANKFNDTEFASPAFVKRARMSYGALFEGEFDVFQEDSNLAGKGPKRTRFGRDSSSWRYTSRSPSPDFAVASPKGADEQVGSQARAAHSPTEVHMVNEGGQTREGDQPSPRPISTGPDIQVDEAAPKDAAIEDVPAIISSSSIGNRRTQTPPLNHWLPESTGLNTSIPNSSDIPPAESGAPLPLSDSHSGQQPILSDYSFAGNSWNIDMVPPAFGPQQHLPSSFSHGSFPSSGVENATSSNQSIPFGEVQEPVDHAMIYPTERTPSGTNYPSLDPDEDANPQTVHDEALTNYPAAYLEGDRPSQYDQVMAGQPPHAEVAELRSNSWATINQSYKATDAPPTDRLGSRNGSTPEQAFVIEESDAGSDSEPEPMAVEDTVDNGRAYALDTYEDAEAEDEVDAQYSDNDEPEYDADEMGGDYDTRNYEQPGDDDEGSLDEDLQPQPLESEFDDGASWDEEEQEEFLDEENEGEYETDEDIHKSSPQPAVRANPMVIDLISSSEDESEDDDEDDGDDTDESNERQSAHIDSRVAPGHQQTNLENDSQKFRFDNEEAEIISQASVSQANDSSEAGQDSQECESIHEEGEQELVLSRSQVREPAELKVGPEPEAGPWDIVAPSETQGHRVLSYGQSVPKEISKESTSVRLSAADGLEILSRTVNEESDAYSQRLAAESAAENIEDEQPAALSRDEIDTQLQPLDLSAVERISEEHSTPNHGEYQANSLPFSKPDIMHPPITNEEHPTAATPSSPPSNQALPPDIEDNRSTVEESTVYPTTEPATTHTPTALNTQTTDTTLNASITTSANIGESFESYTTIEQQRYQTRESSVDEKSAKNLVQKDINMDMGEDSIEQEYQNAPIIKPQRLRSSSKSSATSSPARSFQTQVDNTEVALPDSVEETKDAPQIYRRLSSESSSGAFDASGPFTSHMEVDEELQASILEDFQLEEQPDYEEGQDDDEESIQIDISDAYIDPNEEDQVETVPSLHENTPAKQLAEDISAQLKRNFMASSGSSGEESDASTRNDPSVRLARVANASRRRKRKRAASTDSYRPSKRLFDSYRSRSPETDDSSILLARASLASHTPRSEEDSYSMTAAKLQLARHLRDKLPDCTSLKVLRQHLTKSLDVIAVAVMQPPDPRRAKGGPREFMMSFTIADHSIGPYAVAEVLIYRPHKDTLPVVRYGDIVLLRNFSVVSLANKGFGLRSNESSSWAVFDYEGEPPQIRGPPVEYSEKETLYVSYLREWFGLLDVKAREKLEMANKKVINAGKT</sequence>
<feature type="region of interest" description="Disordered" evidence="1">
    <location>
        <begin position="329"/>
        <end position="384"/>
    </location>
</feature>
<feature type="compositionally biased region" description="Acidic residues" evidence="1">
    <location>
        <begin position="635"/>
        <end position="664"/>
    </location>
</feature>
<evidence type="ECO:0000256" key="1">
    <source>
        <dbReference type="SAM" id="MobiDB-lite"/>
    </source>
</evidence>
<feature type="compositionally biased region" description="Basic and acidic residues" evidence="1">
    <location>
        <begin position="1241"/>
        <end position="1252"/>
    </location>
</feature>
<feature type="compositionally biased region" description="Basic and acidic residues" evidence="1">
    <location>
        <begin position="1009"/>
        <end position="1020"/>
    </location>
</feature>
<feature type="compositionally biased region" description="Low complexity" evidence="1">
    <location>
        <begin position="242"/>
        <end position="254"/>
    </location>
</feature>
<dbReference type="EMBL" id="JAWHQM010000018">
    <property type="protein sequence ID" value="KAK5630986.1"/>
    <property type="molecule type" value="Genomic_DNA"/>
</dbReference>
<feature type="compositionally biased region" description="Polar residues" evidence="1">
    <location>
        <begin position="745"/>
        <end position="762"/>
    </location>
</feature>
<dbReference type="SUPFAM" id="SSF50249">
    <property type="entry name" value="Nucleic acid-binding proteins"/>
    <property type="match status" value="1"/>
</dbReference>
<feature type="compositionally biased region" description="Low complexity" evidence="1">
    <location>
        <begin position="1053"/>
        <end position="1067"/>
    </location>
</feature>
<dbReference type="GO" id="GO:0000781">
    <property type="term" value="C:chromosome, telomeric region"/>
    <property type="evidence" value="ECO:0007669"/>
    <property type="project" value="InterPro"/>
</dbReference>
<feature type="compositionally biased region" description="Acidic residues" evidence="1">
    <location>
        <begin position="616"/>
        <end position="628"/>
    </location>
</feature>
<feature type="compositionally biased region" description="Low complexity" evidence="1">
    <location>
        <begin position="958"/>
        <end position="982"/>
    </location>
</feature>
<evidence type="ECO:0000313" key="4">
    <source>
        <dbReference type="Proteomes" id="UP001305414"/>
    </source>
</evidence>
<proteinExistence type="predicted"/>
<name>A0AAN7USJ8_9PEZI</name>
<feature type="compositionally biased region" description="Polar residues" evidence="1">
    <location>
        <begin position="329"/>
        <end position="341"/>
    </location>
</feature>
<evidence type="ECO:0000259" key="2">
    <source>
        <dbReference type="SMART" id="SM00976"/>
    </source>
</evidence>
<feature type="compositionally biased region" description="Basic and acidic residues" evidence="1">
    <location>
        <begin position="782"/>
        <end position="793"/>
    </location>
</feature>
<dbReference type="InterPro" id="IPR012340">
    <property type="entry name" value="NA-bd_OB-fold"/>
</dbReference>
<feature type="region of interest" description="Disordered" evidence="1">
    <location>
        <begin position="405"/>
        <end position="434"/>
    </location>
</feature>
<dbReference type="Proteomes" id="UP001305414">
    <property type="component" value="Unassembled WGS sequence"/>
</dbReference>
<dbReference type="GO" id="GO:0000723">
    <property type="term" value="P:telomere maintenance"/>
    <property type="evidence" value="ECO:0007669"/>
    <property type="project" value="InterPro"/>
</dbReference>
<feature type="region of interest" description="Disordered" evidence="1">
    <location>
        <begin position="1004"/>
        <end position="1150"/>
    </location>
</feature>